<gene>
    <name evidence="4" type="ORF">ACFQ16_10230</name>
</gene>
<proteinExistence type="inferred from homology"/>
<dbReference type="InterPro" id="IPR020287">
    <property type="entry name" value="Tail_sheath_C"/>
</dbReference>
<accession>A0ABW3FR81</accession>
<dbReference type="Pfam" id="PF04984">
    <property type="entry name" value="Phage_sheath_1"/>
    <property type="match status" value="1"/>
</dbReference>
<protein>
    <submittedName>
        <fullName evidence="4">Phage tail sheath family protein</fullName>
    </submittedName>
</protein>
<sequence>MADYETSAPGVHLEEIATTAGPIAGVGTSTAALIGLVAAPPADNALGKPVPVTNWTSYRDSFGGLPSDQDEHRDQVRIPYAVRGFFDNGGTLAYVVPVRDLTAATLSAALDQLSRLAEVSLVCAPGLVDPEGQKELIVSCEDLKDRFAVLDGAPDPTPLRPDGPLQTQRGNLLSKSGFAGLYWPWLVVDDGVDAAGQPRTTTAPPCGHIAGVMARSDAERGVHKAPANEPVRGALDLGYALNNAEHGALNHAGINAVRRFPAGPPLVWGARTLTDGTAWRYVNVRRLVCYIEESVLQGVRWAVFEPNNTGLWKGLERSITEFLVRVWQTGALFGRKAEEAFYVKIDEELNPPAVRDLGQVIVEIGVAPTRPAEYVIVRLGLWSGGASVSEGQ</sequence>
<dbReference type="Gene3D" id="3.40.50.11780">
    <property type="match status" value="1"/>
</dbReference>
<reference evidence="5" key="1">
    <citation type="journal article" date="2019" name="Int. J. Syst. Evol. Microbiol.">
        <title>The Global Catalogue of Microorganisms (GCM) 10K type strain sequencing project: providing services to taxonomists for standard genome sequencing and annotation.</title>
        <authorList>
            <consortium name="The Broad Institute Genomics Platform"/>
            <consortium name="The Broad Institute Genome Sequencing Center for Infectious Disease"/>
            <person name="Wu L."/>
            <person name="Ma J."/>
        </authorList>
    </citation>
    <scope>NUCLEOTIDE SEQUENCE [LARGE SCALE GENOMIC DNA]</scope>
    <source>
        <strain evidence="5">CCUG 56401</strain>
    </source>
</reference>
<dbReference type="EMBL" id="JBHTIW010000005">
    <property type="protein sequence ID" value="MFD0920118.1"/>
    <property type="molecule type" value="Genomic_DNA"/>
</dbReference>
<dbReference type="InterPro" id="IPR035089">
    <property type="entry name" value="Phage_sheath_subtilisin"/>
</dbReference>
<evidence type="ECO:0000313" key="4">
    <source>
        <dbReference type="EMBL" id="MFD0920118.1"/>
    </source>
</evidence>
<feature type="domain" description="Tail sheath protein subtilisin-like" evidence="2">
    <location>
        <begin position="102"/>
        <end position="273"/>
    </location>
</feature>
<evidence type="ECO:0000256" key="1">
    <source>
        <dbReference type="ARBA" id="ARBA00008005"/>
    </source>
</evidence>
<feature type="domain" description="Tail sheath protein C-terminal" evidence="3">
    <location>
        <begin position="275"/>
        <end position="378"/>
    </location>
</feature>
<dbReference type="RefSeq" id="WP_345600874.1">
    <property type="nucleotide sequence ID" value="NZ_BAABLT010000020.1"/>
</dbReference>
<dbReference type="PANTHER" id="PTHR35861:SF1">
    <property type="entry name" value="PHAGE TAIL SHEATH PROTEIN"/>
    <property type="match status" value="1"/>
</dbReference>
<keyword evidence="5" id="KW-1185">Reference proteome</keyword>
<dbReference type="InterPro" id="IPR052042">
    <property type="entry name" value="Tail_sheath_structural"/>
</dbReference>
<dbReference type="Proteomes" id="UP001597018">
    <property type="component" value="Unassembled WGS sequence"/>
</dbReference>
<dbReference type="PANTHER" id="PTHR35861">
    <property type="match status" value="1"/>
</dbReference>
<dbReference type="Pfam" id="PF17482">
    <property type="entry name" value="Phage_sheath_1C"/>
    <property type="match status" value="1"/>
</dbReference>
<organism evidence="4 5">
    <name type="scientific">Saccharopolyspora rosea</name>
    <dbReference type="NCBI Taxonomy" id="524884"/>
    <lineage>
        <taxon>Bacteria</taxon>
        <taxon>Bacillati</taxon>
        <taxon>Actinomycetota</taxon>
        <taxon>Actinomycetes</taxon>
        <taxon>Pseudonocardiales</taxon>
        <taxon>Pseudonocardiaceae</taxon>
        <taxon>Saccharopolyspora</taxon>
    </lineage>
</organism>
<comment type="caution">
    <text evidence="4">The sequence shown here is derived from an EMBL/GenBank/DDBJ whole genome shotgun (WGS) entry which is preliminary data.</text>
</comment>
<comment type="similarity">
    <text evidence="1">Belongs to the myoviridae tail sheath protein family.</text>
</comment>
<evidence type="ECO:0000259" key="2">
    <source>
        <dbReference type="Pfam" id="PF04984"/>
    </source>
</evidence>
<evidence type="ECO:0000313" key="5">
    <source>
        <dbReference type="Proteomes" id="UP001597018"/>
    </source>
</evidence>
<evidence type="ECO:0000259" key="3">
    <source>
        <dbReference type="Pfam" id="PF17482"/>
    </source>
</evidence>
<name>A0ABW3FR81_9PSEU</name>